<gene>
    <name evidence="5" type="ORF">GCM10009760_10470</name>
</gene>
<evidence type="ECO:0000256" key="2">
    <source>
        <dbReference type="ARBA" id="ARBA00022679"/>
    </source>
</evidence>
<dbReference type="CDD" id="cd02440">
    <property type="entry name" value="AdoMet_MTases"/>
    <property type="match status" value="1"/>
</dbReference>
<dbReference type="Gene3D" id="2.20.25.110">
    <property type="entry name" value="S-adenosyl-L-methionine-dependent methyltransferases"/>
    <property type="match status" value="1"/>
</dbReference>
<dbReference type="SUPFAM" id="SSF53335">
    <property type="entry name" value="S-adenosyl-L-methionine-dependent methyltransferases"/>
    <property type="match status" value="1"/>
</dbReference>
<comment type="caution">
    <text evidence="5">The sequence shown here is derived from an EMBL/GenBank/DDBJ whole genome shotgun (WGS) entry which is preliminary data.</text>
</comment>
<evidence type="ECO:0000313" key="6">
    <source>
        <dbReference type="Proteomes" id="UP001422759"/>
    </source>
</evidence>
<evidence type="ECO:0000256" key="1">
    <source>
        <dbReference type="ARBA" id="ARBA00022603"/>
    </source>
</evidence>
<keyword evidence="1" id="KW-0489">Methyltransferase</keyword>
<reference evidence="5 6" key="1">
    <citation type="journal article" date="2019" name="Int. J. Syst. Evol. Microbiol.">
        <title>The Global Catalogue of Microorganisms (GCM) 10K type strain sequencing project: providing services to taxonomists for standard genome sequencing and annotation.</title>
        <authorList>
            <consortium name="The Broad Institute Genomics Platform"/>
            <consortium name="The Broad Institute Genome Sequencing Center for Infectious Disease"/>
            <person name="Wu L."/>
            <person name="Ma J."/>
        </authorList>
    </citation>
    <scope>NUCLEOTIDE SEQUENCE [LARGE SCALE GENOMIC DNA]</scope>
    <source>
        <strain evidence="5 6">JCM 14560</strain>
    </source>
</reference>
<dbReference type="Pfam" id="PF13649">
    <property type="entry name" value="Methyltransf_25"/>
    <property type="match status" value="1"/>
</dbReference>
<dbReference type="Proteomes" id="UP001422759">
    <property type="component" value="Unassembled WGS sequence"/>
</dbReference>
<dbReference type="EMBL" id="BAAANT010000004">
    <property type="protein sequence ID" value="GAA2133877.1"/>
    <property type="molecule type" value="Genomic_DNA"/>
</dbReference>
<evidence type="ECO:0000259" key="4">
    <source>
        <dbReference type="Pfam" id="PF13649"/>
    </source>
</evidence>
<keyword evidence="2" id="KW-0808">Transferase</keyword>
<dbReference type="InterPro" id="IPR029063">
    <property type="entry name" value="SAM-dependent_MTases_sf"/>
</dbReference>
<feature type="domain" description="Methyltransferase" evidence="4">
    <location>
        <begin position="38"/>
        <end position="140"/>
    </location>
</feature>
<dbReference type="RefSeq" id="WP_344461207.1">
    <property type="nucleotide sequence ID" value="NZ_BAAANT010000004.1"/>
</dbReference>
<dbReference type="InterPro" id="IPR041698">
    <property type="entry name" value="Methyltransf_25"/>
</dbReference>
<organism evidence="5 6">
    <name type="scientific">Kitasatospora kazusensis</name>
    <dbReference type="NCBI Taxonomy" id="407974"/>
    <lineage>
        <taxon>Bacteria</taxon>
        <taxon>Bacillati</taxon>
        <taxon>Actinomycetota</taxon>
        <taxon>Actinomycetes</taxon>
        <taxon>Kitasatosporales</taxon>
        <taxon>Streptomycetaceae</taxon>
        <taxon>Kitasatospora</taxon>
    </lineage>
</organism>
<dbReference type="Gene3D" id="3.40.50.150">
    <property type="entry name" value="Vaccinia Virus protein VP39"/>
    <property type="match status" value="1"/>
</dbReference>
<accession>A0ABN2YYD1</accession>
<proteinExistence type="predicted"/>
<keyword evidence="6" id="KW-1185">Reference proteome</keyword>
<keyword evidence="3" id="KW-0949">S-adenosyl-L-methionine</keyword>
<evidence type="ECO:0000313" key="5">
    <source>
        <dbReference type="EMBL" id="GAA2133877.1"/>
    </source>
</evidence>
<name>A0ABN2YYD1_9ACTN</name>
<protein>
    <recommendedName>
        <fullName evidence="4">Methyltransferase domain-containing protein</fullName>
    </recommendedName>
</protein>
<dbReference type="PANTHER" id="PTHR43464">
    <property type="entry name" value="METHYLTRANSFERASE"/>
    <property type="match status" value="1"/>
</dbReference>
<sequence>MSSFEFPGEYYEVIRKDLRDVTAETDFLASYLPSGGRVLDIGSGTGTNLRALAALGHPGVGVDQSAGFTEFARKAAAEAAAAAPAGETAEVDYVHARTAEYTTEQRFDLAYSLFSTLNQLTRDELKQLFADVRGWLTPGGHLVIDIGHLLNFVDGYQPNIIAHHQGDGLLVTRLARQSVNPHAAIWRNEETVIVRGADGQVSMYANFFDQAVLTAPEVRDLLAAAGFEVVAEYGGFRKEPGPRIGRGPLLFVARVADGGTGTANAAAANVNGSNGTEAVAA</sequence>
<evidence type="ECO:0000256" key="3">
    <source>
        <dbReference type="ARBA" id="ARBA00022691"/>
    </source>
</evidence>
<dbReference type="PANTHER" id="PTHR43464:SF19">
    <property type="entry name" value="UBIQUINONE BIOSYNTHESIS O-METHYLTRANSFERASE, MITOCHONDRIAL"/>
    <property type="match status" value="1"/>
</dbReference>